<dbReference type="Proteomes" id="UP000472277">
    <property type="component" value="Chromosome 6"/>
</dbReference>
<keyword evidence="2" id="KW-1185">Reference proteome</keyword>
<evidence type="ECO:0000313" key="1">
    <source>
        <dbReference type="Ensembl" id="ENSSTUP00000049774.1"/>
    </source>
</evidence>
<organism evidence="1 2">
    <name type="scientific">Salmo trutta</name>
    <name type="common">Brown trout</name>
    <dbReference type="NCBI Taxonomy" id="8032"/>
    <lineage>
        <taxon>Eukaryota</taxon>
        <taxon>Metazoa</taxon>
        <taxon>Chordata</taxon>
        <taxon>Craniata</taxon>
        <taxon>Vertebrata</taxon>
        <taxon>Euteleostomi</taxon>
        <taxon>Actinopterygii</taxon>
        <taxon>Neopterygii</taxon>
        <taxon>Teleostei</taxon>
        <taxon>Protacanthopterygii</taxon>
        <taxon>Salmoniformes</taxon>
        <taxon>Salmonidae</taxon>
        <taxon>Salmoninae</taxon>
        <taxon>Salmo</taxon>
    </lineage>
</organism>
<sequence length="189" mass="21915">SIKRPEYPTYNSKLDDLCYNSHTLIMAFNTAKLQSKTFSRIPEVVNDFPPNLLISMGMTKTMNCFQTEWNEIGRGENTDKQDFHCLQYKRVGQEKKILIEDIRKLKTHSAPTYDPALKQMNEKYNAGLKQKFWSAWRVVTSQVGWGQCLRSFQRPQHHQTPSWPTEGRSLCLLRAPSRQPHSASPTPSR</sequence>
<dbReference type="Ensembl" id="ENSSTUT00000052041.1">
    <property type="protein sequence ID" value="ENSSTUP00000049774.1"/>
    <property type="gene ID" value="ENSSTUG00000021043.1"/>
</dbReference>
<name>A0A673ZR11_SALTR</name>
<dbReference type="AlphaFoldDB" id="A0A673ZR11"/>
<accession>A0A673ZR11</accession>
<reference evidence="1" key="2">
    <citation type="submission" date="2025-09" db="UniProtKB">
        <authorList>
            <consortium name="Ensembl"/>
        </authorList>
    </citation>
    <scope>IDENTIFICATION</scope>
</reference>
<evidence type="ECO:0000313" key="2">
    <source>
        <dbReference type="Proteomes" id="UP000472277"/>
    </source>
</evidence>
<reference evidence="1" key="1">
    <citation type="submission" date="2025-08" db="UniProtKB">
        <authorList>
            <consortium name="Ensembl"/>
        </authorList>
    </citation>
    <scope>IDENTIFICATION</scope>
</reference>
<protein>
    <submittedName>
        <fullName evidence="1">Uncharacterized protein</fullName>
    </submittedName>
</protein>
<proteinExistence type="predicted"/>
<dbReference type="InParanoid" id="A0A673ZR11"/>